<dbReference type="InterPro" id="IPR052277">
    <property type="entry name" value="INM_ESCRT-Associated"/>
</dbReference>
<feature type="compositionally biased region" description="Low complexity" evidence="7">
    <location>
        <begin position="164"/>
        <end position="181"/>
    </location>
</feature>
<dbReference type="Gene3D" id="3.30.70.330">
    <property type="match status" value="1"/>
</dbReference>
<evidence type="ECO:0000256" key="4">
    <source>
        <dbReference type="ARBA" id="ARBA00022989"/>
    </source>
</evidence>
<feature type="compositionally biased region" description="Low complexity" evidence="7">
    <location>
        <begin position="42"/>
        <end position="53"/>
    </location>
</feature>
<feature type="transmembrane region" description="Helical" evidence="8">
    <location>
        <begin position="212"/>
        <end position="234"/>
    </location>
</feature>
<dbReference type="PANTHER" id="PTHR13428">
    <property type="entry name" value="INNER NUCLEAR MEMBRANE PROTEIN MAN1 LEM DOMAIN CONTAINING PROTEIN"/>
    <property type="match status" value="1"/>
</dbReference>
<dbReference type="SUPFAM" id="SSF63451">
    <property type="entry name" value="LEM domain"/>
    <property type="match status" value="1"/>
</dbReference>
<keyword evidence="2" id="KW-0597">Phosphoprotein</keyword>
<feature type="compositionally biased region" description="Basic and acidic residues" evidence="7">
    <location>
        <begin position="184"/>
        <end position="195"/>
    </location>
</feature>
<dbReference type="PANTHER" id="PTHR13428:SF12">
    <property type="entry name" value="INNER NUCLEAR MEMBRANE PROTEIN MAN1"/>
    <property type="match status" value="1"/>
</dbReference>
<dbReference type="PROSITE" id="PS50954">
    <property type="entry name" value="LEM"/>
    <property type="match status" value="1"/>
</dbReference>
<feature type="domain" description="LEM" evidence="9">
    <location>
        <begin position="1"/>
        <end position="41"/>
    </location>
</feature>
<keyword evidence="4 8" id="KW-1133">Transmembrane helix</keyword>
<feature type="region of interest" description="Disordered" evidence="7">
    <location>
        <begin position="36"/>
        <end position="116"/>
    </location>
</feature>
<dbReference type="InterPro" id="IPR003887">
    <property type="entry name" value="LEM_dom"/>
</dbReference>
<dbReference type="Proteomes" id="UP000663887">
    <property type="component" value="Unassembled WGS sequence"/>
</dbReference>
<evidence type="ECO:0000256" key="8">
    <source>
        <dbReference type="SAM" id="Phobius"/>
    </source>
</evidence>
<dbReference type="Gene3D" id="1.10.10.1180">
    <property type="entry name" value="MAN1, winged-helix domain"/>
    <property type="match status" value="1"/>
</dbReference>
<evidence type="ECO:0000256" key="1">
    <source>
        <dbReference type="ARBA" id="ARBA00004473"/>
    </source>
</evidence>
<dbReference type="AlphaFoldDB" id="A0A816MTA4"/>
<evidence type="ECO:0000256" key="7">
    <source>
        <dbReference type="SAM" id="MobiDB-lite"/>
    </source>
</evidence>
<keyword evidence="3 8" id="KW-0812">Transmembrane</keyword>
<feature type="transmembrane region" description="Helical" evidence="8">
    <location>
        <begin position="330"/>
        <end position="349"/>
    </location>
</feature>
<evidence type="ECO:0000313" key="11">
    <source>
        <dbReference type="Proteomes" id="UP000663887"/>
    </source>
</evidence>
<dbReference type="GO" id="GO:0031490">
    <property type="term" value="F:chromatin DNA binding"/>
    <property type="evidence" value="ECO:0007669"/>
    <property type="project" value="TreeGrafter"/>
</dbReference>
<keyword evidence="6" id="KW-0539">Nucleus</keyword>
<feature type="region of interest" description="Disordered" evidence="7">
    <location>
        <begin position="146"/>
        <end position="195"/>
    </location>
</feature>
<dbReference type="Gene3D" id="1.10.720.40">
    <property type="match status" value="1"/>
</dbReference>
<organism evidence="10 11">
    <name type="scientific">Rotaria magnacalcarata</name>
    <dbReference type="NCBI Taxonomy" id="392030"/>
    <lineage>
        <taxon>Eukaryota</taxon>
        <taxon>Metazoa</taxon>
        <taxon>Spiralia</taxon>
        <taxon>Gnathifera</taxon>
        <taxon>Rotifera</taxon>
        <taxon>Eurotatoria</taxon>
        <taxon>Bdelloidea</taxon>
        <taxon>Philodinida</taxon>
        <taxon>Philodinidae</taxon>
        <taxon>Rotaria</taxon>
    </lineage>
</organism>
<evidence type="ECO:0000256" key="5">
    <source>
        <dbReference type="ARBA" id="ARBA00023136"/>
    </source>
</evidence>
<dbReference type="InterPro" id="IPR041885">
    <property type="entry name" value="MAN1_winged_helix_dom"/>
</dbReference>
<protein>
    <recommendedName>
        <fullName evidence="9">LEM domain-containing protein</fullName>
    </recommendedName>
</protein>
<gene>
    <name evidence="10" type="ORF">XDN619_LOCUS4013</name>
</gene>
<dbReference type="GO" id="GO:0005637">
    <property type="term" value="C:nuclear inner membrane"/>
    <property type="evidence" value="ECO:0007669"/>
    <property type="project" value="UniProtKB-SubCell"/>
</dbReference>
<dbReference type="EMBL" id="CAJNRG010000706">
    <property type="protein sequence ID" value="CAF2015825.1"/>
    <property type="molecule type" value="Genomic_DNA"/>
</dbReference>
<dbReference type="InterPro" id="IPR018996">
    <property type="entry name" value="Man1/Src1-like_C"/>
</dbReference>
<reference evidence="10" key="1">
    <citation type="submission" date="2021-02" db="EMBL/GenBank/DDBJ databases">
        <authorList>
            <person name="Nowell W R."/>
        </authorList>
    </citation>
    <scope>NUCLEOTIDE SEQUENCE</scope>
</reference>
<dbReference type="InterPro" id="IPR035979">
    <property type="entry name" value="RBD_domain_sf"/>
</dbReference>
<evidence type="ECO:0000313" key="10">
    <source>
        <dbReference type="EMBL" id="CAF2015825.1"/>
    </source>
</evidence>
<dbReference type="InterPro" id="IPR011015">
    <property type="entry name" value="LEM/LEM-like_dom_sf"/>
</dbReference>
<sequence length="581" mass="67151">MPLTDQQLRQELLNYGETVPPITQRNREQLRARLEQIRLRPRSPTKSSPSRSRGNTSTARSRPVRGLIELSDSETDTSANEYLSSRRSERETNIQTRSVAVGRDTDRTNSLPSSNVTVDVEQSIARHRREIQQLIDSARDRARAANANISSSNKYEPLPSTTKSASSVRPNSSVPSRVPSSFKTDIKKSPKQPSRFDRTRQTVTLFWTNNKYVITSVLKAIFIGLLLAGGVIFLKNNLNSIIPKPKKITCNIQNSIDCDDMIPVVNSIKRYLQIRTGEVDCGFRQKNELYVTKPEINKFLDAKGFKFESSSDDRWKTLITYIFDKPVDDILFAAYKITTTGFLALGWFIRRRSKQREEREKTYKEFIEKIINLLEAQYEEHLLDSEVKPWLAVSHIRDMLIEPQDRKRLKTLWERANKQISEHESRIRAETQLIHGEEFNVWRWIQPRSPTSPSPPRRKRAESPKSSNEDSYVYMPPDVGLTDCLKLRNFFDPNTLADDDEIDLVVDSIQNRCATVKRIEHIGIHSIFVYLKFSSNEAAAQGFHLLNNWKYHGREIIAKYLRLERYYEHFPEARDSGSANN</sequence>
<dbReference type="Pfam" id="PF09402">
    <property type="entry name" value="MSC"/>
    <property type="match status" value="1"/>
</dbReference>
<evidence type="ECO:0000256" key="3">
    <source>
        <dbReference type="ARBA" id="ARBA00022692"/>
    </source>
</evidence>
<dbReference type="SUPFAM" id="SSF54928">
    <property type="entry name" value="RNA-binding domain, RBD"/>
    <property type="match status" value="1"/>
</dbReference>
<proteinExistence type="predicted"/>
<dbReference type="GO" id="GO:0030514">
    <property type="term" value="P:negative regulation of BMP signaling pathway"/>
    <property type="evidence" value="ECO:0007669"/>
    <property type="project" value="TreeGrafter"/>
</dbReference>
<keyword evidence="5 8" id="KW-0472">Membrane</keyword>
<dbReference type="InterPro" id="IPR012677">
    <property type="entry name" value="Nucleotide-bd_a/b_plait_sf"/>
</dbReference>
<accession>A0A816MTA4</accession>
<comment type="caution">
    <text evidence="10">The sequence shown here is derived from an EMBL/GenBank/DDBJ whole genome shotgun (WGS) entry which is preliminary data.</text>
</comment>
<name>A0A816MTA4_9BILA</name>
<evidence type="ECO:0000256" key="6">
    <source>
        <dbReference type="ARBA" id="ARBA00023242"/>
    </source>
</evidence>
<feature type="region of interest" description="Disordered" evidence="7">
    <location>
        <begin position="446"/>
        <end position="472"/>
    </location>
</feature>
<comment type="subcellular location">
    <subcellularLocation>
        <location evidence="1">Nucleus inner membrane</location>
        <topology evidence="1">Multi-pass membrane protein</topology>
    </subcellularLocation>
</comment>
<evidence type="ECO:0000256" key="2">
    <source>
        <dbReference type="ARBA" id="ARBA00022553"/>
    </source>
</evidence>
<evidence type="ECO:0000259" key="9">
    <source>
        <dbReference type="PROSITE" id="PS50954"/>
    </source>
</evidence>
<dbReference type="GO" id="GO:0006998">
    <property type="term" value="P:nuclear envelope organization"/>
    <property type="evidence" value="ECO:0007669"/>
    <property type="project" value="TreeGrafter"/>
</dbReference>